<feature type="compositionally biased region" description="Acidic residues" evidence="1">
    <location>
        <begin position="544"/>
        <end position="558"/>
    </location>
</feature>
<feature type="region of interest" description="Disordered" evidence="1">
    <location>
        <begin position="57"/>
        <end position="1286"/>
    </location>
</feature>
<feature type="compositionally biased region" description="Basic and acidic residues" evidence="1">
    <location>
        <begin position="1322"/>
        <end position="1342"/>
    </location>
</feature>
<evidence type="ECO:0000313" key="4">
    <source>
        <dbReference type="Proteomes" id="UP000006718"/>
    </source>
</evidence>
<feature type="compositionally biased region" description="Low complexity" evidence="1">
    <location>
        <begin position="577"/>
        <end position="595"/>
    </location>
</feature>
<name>A0A1D5RKQ9_MACMU</name>
<feature type="compositionally biased region" description="Low complexity" evidence="1">
    <location>
        <begin position="197"/>
        <end position="207"/>
    </location>
</feature>
<feature type="compositionally biased region" description="Polar residues" evidence="1">
    <location>
        <begin position="427"/>
        <end position="437"/>
    </location>
</feature>
<feature type="compositionally biased region" description="Acidic residues" evidence="1">
    <location>
        <begin position="692"/>
        <end position="701"/>
    </location>
</feature>
<evidence type="ECO:0000256" key="1">
    <source>
        <dbReference type="SAM" id="MobiDB-lite"/>
    </source>
</evidence>
<feature type="compositionally biased region" description="Basic and acidic residues" evidence="1">
    <location>
        <begin position="121"/>
        <end position="133"/>
    </location>
</feature>
<feature type="compositionally biased region" description="Basic and acidic residues" evidence="1">
    <location>
        <begin position="1080"/>
        <end position="1091"/>
    </location>
</feature>
<reference evidence="4" key="1">
    <citation type="journal article" date="2007" name="Science">
        <title>Evolutionary and biomedical insights from the rhesus macaque genome.</title>
        <authorList>
            <person name="Gibbs R.A."/>
            <person name="Rogers J."/>
            <person name="Katze M.G."/>
            <person name="Bumgarner R."/>
            <person name="Weinstock G.M."/>
            <person name="Mardis E.R."/>
            <person name="Remington K.A."/>
            <person name="Strausberg R.L."/>
            <person name="Venter J.C."/>
            <person name="Wilson R.K."/>
            <person name="Batzer M.A."/>
            <person name="Bustamante C.D."/>
            <person name="Eichler E.E."/>
            <person name="Hahn M.W."/>
            <person name="Hardison R.C."/>
            <person name="Makova K.D."/>
            <person name="Miller W."/>
            <person name="Milosavljevic A."/>
            <person name="Palermo R.E."/>
            <person name="Siepel A."/>
            <person name="Sikela J.M."/>
            <person name="Attaway T."/>
            <person name="Bell S."/>
            <person name="Bernard K.E."/>
            <person name="Buhay C.J."/>
            <person name="Chandrabose M.N."/>
            <person name="Dao M."/>
            <person name="Davis C."/>
            <person name="Delehaunty K.D."/>
            <person name="Ding Y."/>
            <person name="Dinh H.H."/>
            <person name="Dugan-Rocha S."/>
            <person name="Fulton L.A."/>
            <person name="Gabisi R.A."/>
            <person name="Garner T.T."/>
            <person name="Godfrey J."/>
            <person name="Hawes A.C."/>
            <person name="Hernandez J."/>
            <person name="Hines S."/>
            <person name="Holder M."/>
            <person name="Hume J."/>
            <person name="Jhangiani S.N."/>
            <person name="Joshi V."/>
            <person name="Khan Z.M."/>
            <person name="Kirkness E.F."/>
            <person name="Cree A."/>
            <person name="Fowler R.G."/>
            <person name="Lee S."/>
            <person name="Lewis L.R."/>
            <person name="Li Z."/>
            <person name="Liu Y.-S."/>
            <person name="Moore S.M."/>
            <person name="Muzny D."/>
            <person name="Nazareth L.V."/>
            <person name="Ngo D.N."/>
            <person name="Okwuonu G.O."/>
            <person name="Pai G."/>
            <person name="Parker D."/>
            <person name="Paul H.A."/>
            <person name="Pfannkoch C."/>
            <person name="Pohl C.S."/>
            <person name="Rogers Y.-H.C."/>
            <person name="Ruiz S.J."/>
            <person name="Sabo A."/>
            <person name="Santibanez J."/>
            <person name="Schneider B.W."/>
            <person name="Smith S.M."/>
            <person name="Sodergren E."/>
            <person name="Svatek A.F."/>
            <person name="Utterback T.R."/>
            <person name="Vattathil S."/>
            <person name="Warren W."/>
            <person name="White C.S."/>
            <person name="Chinwalla A.T."/>
            <person name="Feng Y."/>
            <person name="Halpern A.L."/>
            <person name="Hillier L.W."/>
            <person name="Huang X."/>
            <person name="Minx P."/>
            <person name="Nelson J.O."/>
            <person name="Pepin K.H."/>
            <person name="Qin X."/>
            <person name="Sutton G.G."/>
            <person name="Venter E."/>
            <person name="Walenz B.P."/>
            <person name="Wallis J.W."/>
            <person name="Worley K.C."/>
            <person name="Yang S.-P."/>
            <person name="Jones S.M."/>
            <person name="Marra M.A."/>
            <person name="Rocchi M."/>
            <person name="Schein J.E."/>
            <person name="Baertsch R."/>
            <person name="Clarke L."/>
            <person name="Csuros M."/>
            <person name="Glasscock J."/>
            <person name="Harris R.A."/>
            <person name="Havlak P."/>
            <person name="Jackson A.R."/>
            <person name="Jiang H."/>
            <person name="Liu Y."/>
            <person name="Messina D.N."/>
            <person name="Shen Y."/>
            <person name="Song H.X.-Z."/>
            <person name="Wylie T."/>
            <person name="Zhang L."/>
            <person name="Birney E."/>
            <person name="Han K."/>
            <person name="Konkel M.K."/>
            <person name="Lee J."/>
            <person name="Smit A.F.A."/>
            <person name="Ullmer B."/>
            <person name="Wang H."/>
            <person name="Xing J."/>
            <person name="Burhans R."/>
            <person name="Cheng Z."/>
            <person name="Karro J.E."/>
            <person name="Ma J."/>
            <person name="Raney B."/>
            <person name="She X."/>
            <person name="Cox M.J."/>
            <person name="Demuth J.P."/>
            <person name="Dumas L.J."/>
            <person name="Han S.-G."/>
            <person name="Hopkins J."/>
            <person name="Karimpour-Fard A."/>
            <person name="Kim Y.H."/>
            <person name="Pollack J.R."/>
            <person name="Vinar T."/>
            <person name="Addo-Quaye C."/>
            <person name="Degenhardt J."/>
            <person name="Denby A."/>
            <person name="Hubisz M.J."/>
            <person name="Indap A."/>
            <person name="Kosiol C."/>
            <person name="Lahn B.T."/>
            <person name="Lawson H.A."/>
            <person name="Marklein A."/>
            <person name="Nielsen R."/>
            <person name="Vallender E.J."/>
            <person name="Clark A.G."/>
            <person name="Ferguson B."/>
            <person name="Hernandez R.D."/>
            <person name="Hirani K."/>
            <person name="Kehrer-Sawatzki H."/>
            <person name="Kolb J."/>
            <person name="Patil S."/>
            <person name="Pu L.-L."/>
            <person name="Ren Y."/>
            <person name="Smith D.G."/>
            <person name="Wheeler D.A."/>
            <person name="Schenck I."/>
            <person name="Ball E.V."/>
            <person name="Chen R."/>
            <person name="Cooper D.N."/>
            <person name="Giardine B."/>
            <person name="Hsu F."/>
            <person name="Kent W.J."/>
            <person name="Lesk A."/>
            <person name="Nelson D.L."/>
            <person name="O'brien W.E."/>
            <person name="Pruefer K."/>
            <person name="Stenson P.D."/>
            <person name="Wallace J.C."/>
            <person name="Ke H."/>
            <person name="Liu X.-M."/>
            <person name="Wang P."/>
            <person name="Xiang A.P."/>
            <person name="Yang F."/>
            <person name="Barber G.P."/>
            <person name="Haussler D."/>
            <person name="Karolchik D."/>
            <person name="Kern A.D."/>
            <person name="Kuhn R.M."/>
            <person name="Smith K.E."/>
            <person name="Zwieg A.S."/>
        </authorList>
    </citation>
    <scope>NUCLEOTIDE SEQUENCE [LARGE SCALE GENOMIC DNA]</scope>
    <source>
        <strain evidence="4">17573</strain>
    </source>
</reference>
<feature type="domain" description="Treacle protein" evidence="2">
    <location>
        <begin position="423"/>
        <end position="900"/>
    </location>
</feature>
<dbReference type="PRINTS" id="PR01503">
    <property type="entry name" value="TREACLE"/>
</dbReference>
<organism evidence="3 4">
    <name type="scientific">Macaca mulatta</name>
    <name type="common">Rhesus macaque</name>
    <dbReference type="NCBI Taxonomy" id="9544"/>
    <lineage>
        <taxon>Eukaryota</taxon>
        <taxon>Metazoa</taxon>
        <taxon>Chordata</taxon>
        <taxon>Craniata</taxon>
        <taxon>Vertebrata</taxon>
        <taxon>Euteleostomi</taxon>
        <taxon>Mammalia</taxon>
        <taxon>Eutheria</taxon>
        <taxon>Euarchontoglires</taxon>
        <taxon>Primates</taxon>
        <taxon>Haplorrhini</taxon>
        <taxon>Catarrhini</taxon>
        <taxon>Cercopithecidae</taxon>
        <taxon>Cercopithecinae</taxon>
        <taxon>Macaca</taxon>
    </lineage>
</organism>
<feature type="compositionally biased region" description="Polar residues" evidence="1">
    <location>
        <begin position="1105"/>
        <end position="1118"/>
    </location>
</feature>
<evidence type="ECO:0000313" key="3">
    <source>
        <dbReference type="Ensembl" id="ENSMMUP00000060903.2"/>
    </source>
</evidence>
<dbReference type="Ensembl" id="ENSMMUT00000077515.2">
    <property type="protein sequence ID" value="ENSMMUP00000060903.2"/>
    <property type="gene ID" value="ENSMMUG00000009111.4"/>
</dbReference>
<feature type="compositionally biased region" description="Low complexity" evidence="1">
    <location>
        <begin position="622"/>
        <end position="634"/>
    </location>
</feature>
<dbReference type="PANTHER" id="PTHR20787">
    <property type="entry name" value="TREACLE"/>
    <property type="match status" value="1"/>
</dbReference>
<dbReference type="SMART" id="SM00667">
    <property type="entry name" value="LisH"/>
    <property type="match status" value="1"/>
</dbReference>
<feature type="compositionally biased region" description="Acidic residues" evidence="1">
    <location>
        <begin position="87"/>
        <end position="96"/>
    </location>
</feature>
<reference evidence="3" key="4">
    <citation type="submission" date="2025-09" db="UniProtKB">
        <authorList>
            <consortium name="Ensembl"/>
        </authorList>
    </citation>
    <scope>IDENTIFICATION</scope>
    <source>
        <strain evidence="3">17573</strain>
    </source>
</reference>
<dbReference type="VEuPathDB" id="HostDB:ENSMMUG00000009111"/>
<feature type="compositionally biased region" description="Polar residues" evidence="1">
    <location>
        <begin position="948"/>
        <end position="958"/>
    </location>
</feature>
<feature type="region of interest" description="Disordered" evidence="1">
    <location>
        <begin position="1321"/>
        <end position="1485"/>
    </location>
</feature>
<dbReference type="Pfam" id="PF03546">
    <property type="entry name" value="Treacle"/>
    <property type="match status" value="2"/>
</dbReference>
<dbReference type="InterPro" id="IPR003993">
    <property type="entry name" value="Treacle_dom"/>
</dbReference>
<feature type="compositionally biased region" description="Low complexity" evidence="1">
    <location>
        <begin position="1025"/>
        <end position="1034"/>
    </location>
</feature>
<dbReference type="ExpressionAtlas" id="A0A1D5RKQ9">
    <property type="expression patterns" value="baseline"/>
</dbReference>
<dbReference type="InterPro" id="IPR017859">
    <property type="entry name" value="Treacle"/>
</dbReference>
<proteinExistence type="predicted"/>
<dbReference type="PANTHER" id="PTHR20787:SF10">
    <property type="entry name" value="TREACLE PROTEIN"/>
    <property type="match status" value="1"/>
</dbReference>
<evidence type="ECO:0000313" key="5">
    <source>
        <dbReference type="VGNC" id="VGNC:78294"/>
    </source>
</evidence>
<feature type="compositionally biased region" description="Low complexity" evidence="1">
    <location>
        <begin position="929"/>
        <end position="942"/>
    </location>
</feature>
<reference evidence="3" key="3">
    <citation type="submission" date="2025-08" db="UniProtKB">
        <authorList>
            <consortium name="Ensembl"/>
        </authorList>
    </citation>
    <scope>IDENTIFICATION</scope>
    <source>
        <strain evidence="3">17573</strain>
    </source>
</reference>
<feature type="compositionally biased region" description="Low complexity" evidence="1">
    <location>
        <begin position="841"/>
        <end position="861"/>
    </location>
</feature>
<feature type="compositionally biased region" description="Acidic residues" evidence="1">
    <location>
        <begin position="1180"/>
        <end position="1193"/>
    </location>
</feature>
<dbReference type="Bgee" id="ENSMMUG00000009111">
    <property type="expression patterns" value="Expressed in ileum and 23 other cell types or tissues"/>
</dbReference>
<keyword evidence="4" id="KW-1185">Reference proteome</keyword>
<dbReference type="SMR" id="A0A1D5RKQ9"/>
<accession>A0A1D5RKQ9</accession>
<feature type="compositionally biased region" description="Acidic residues" evidence="1">
    <location>
        <begin position="337"/>
        <end position="353"/>
    </location>
</feature>
<protein>
    <submittedName>
        <fullName evidence="3">Treacle ribosome biosis factor 1</fullName>
    </submittedName>
</protein>
<dbReference type="VGNC" id="VGNC:78294">
    <property type="gene designation" value="TCOF1"/>
</dbReference>
<feature type="compositionally biased region" description="Basic and acidic residues" evidence="1">
    <location>
        <begin position="1235"/>
        <end position="1245"/>
    </location>
</feature>
<feature type="compositionally biased region" description="Acidic residues" evidence="1">
    <location>
        <begin position="606"/>
        <end position="621"/>
    </location>
</feature>
<dbReference type="InterPro" id="IPR006594">
    <property type="entry name" value="LisH"/>
</dbReference>
<feature type="compositionally biased region" description="Basic residues" evidence="1">
    <location>
        <begin position="1435"/>
        <end position="1461"/>
    </location>
</feature>
<gene>
    <name evidence="3 5" type="primary">TCOF1</name>
</gene>
<feature type="compositionally biased region" description="Acidic residues" evidence="1">
    <location>
        <begin position="757"/>
        <end position="771"/>
    </location>
</feature>
<dbReference type="Proteomes" id="UP000006718">
    <property type="component" value="Chromosome 6"/>
</dbReference>
<reference evidence="3" key="2">
    <citation type="submission" date="2019-01" db="EMBL/GenBank/DDBJ databases">
        <authorList>
            <person name="Graves T."/>
            <person name="Eichler E.E."/>
            <person name="Wilson R.K."/>
        </authorList>
    </citation>
    <scope>NUCLEOTIDE SEQUENCE [LARGE SCALE GENOMIC DNA]</scope>
    <source>
        <strain evidence="3">17573</strain>
    </source>
</reference>
<feature type="domain" description="Treacle protein" evidence="2">
    <location>
        <begin position="252"/>
        <end position="339"/>
    </location>
</feature>
<evidence type="ECO:0000259" key="2">
    <source>
        <dbReference type="Pfam" id="PF03546"/>
    </source>
</evidence>
<dbReference type="PROSITE" id="PS50896">
    <property type="entry name" value="LISH"/>
    <property type="match status" value="1"/>
</dbReference>
<feature type="compositionally biased region" description="Polar residues" evidence="1">
    <location>
        <begin position="1211"/>
        <end position="1233"/>
    </location>
</feature>
<feature type="compositionally biased region" description="Basic and acidic residues" evidence="1">
    <location>
        <begin position="1411"/>
        <end position="1420"/>
    </location>
</feature>
<feature type="compositionally biased region" description="Acidic residues" evidence="1">
    <location>
        <begin position="268"/>
        <end position="283"/>
    </location>
</feature>
<sequence length="1485" mass="152090">MAEARKRRELLPLIYHHLLRAGYVRAAREVKEQSGQKCFLAQPVTLLDIYTHWQQTSELGRKRKAEEDAALQAKKTRVSDPISTSESSEEEEEAEAETAKATPRLASTNSSVLGADLPSSLKEKAKAETEKAGKTGNSMPHPATGKTVTNLLSGKSPRKSAEPSANTTLVSETEEEGSVPAFGAAAKPGMVSAGQADSSSEDTSSSSDETDVEGKPSVKPAQVKASSVSTKESPARKAAPAPGKVGDVTPQVRGGALPPAKRAKKPEEESESSEEGSESEEEAPAGTPSQVKTSEKILQVRAASTAAKGTPGKGATPAHPGKAGAVAFQTKAGKPEEDSESSSEESSDSEEETPAAKALLQAKASGKTPQVGAASAPAKESPRKGAAPAPPGKTGPAVAKAQTGKQEEDSQSSSEESDSEEEAPVQTKPSGKTSQVRAASASAKESPRKGAAPAPPRKTGPAATQAQAGKQEEDSGSSSEESDSDREAPAAMNAAQVKPLGKNPQVKPASTMGTGPLGKGPGPVLPGKAGPTTPSAQVGKWEDSDSSSEESSDSDDGEVPTAVAPAQEKSLGKVLQAKPASGPAKGPPQKAGPVAIQVKAEKPMEDSESSEESSDSADSEETPAAMTAAQAKPALKIPQTKACPKKTNTASAKVTPVRVGTQAPRKAGTVTSPVGSSPAVAGGTQRPAEDSSSSEESDSEEEKTGPAVTMGQAKSVGKGLQVKAASVPVKGSLGQGTAPVLPGKTGPTVTQVKAEMQEDSESSEEESDSEEAAAPSAQVKTSVKKTQAKANPAAVRASPAKGTISAPGKVVTAAAQAKQRSPAKAKPPVRNLQNSTALVRGPASVPPVGKAVAAAAQVQTGPEEDSGSSEEESDSEEETETPAQAKPSEKTPQVRAALAPAKESPRKGAAPAPPGKTGPSATQAGKQDGSGSSSEESNSDGEAPAAATSAQKDSNSKPARSKTLAPAPPEGNTEGSSESSEEELPLTQVIKPPLIFVDPNRSPAGPAATPVQAQAASTPRKSRASESTARSSSSESEDEDVIPATQCLTPGIRTNVVTVPTAHPRIAPKASMTGASSSKESSRISDGKKQEGPATQADSAVGTLPATSPQSTPVQAKGTNKLRKPKLPEGQQATKAPGSSDDSEDSSNSSSGSEEDAEGPQVAKSAHTLVGPTPSRTETLVEETAAESSEDDVVAPSQSLLSGYVTPGLTPANSQASKATPKPYSSPSVSSTLAAKDDPDGKQEAKPQQAAGMLSPKTGGKEAVSGTTPQKSRKPKKGAGNPQASTLALQSNITQCLLGQPWPLNEAQVQASVVKVLTELLEQERKKVVDATKESSRKGWESRKRKLSGDQPAARTPRSKKKKKLGAGEGGEAFVSPEKTSTTSKGKAKRDKASDDVKEKKGKGSLGSQGAKDEPEKELQKGIGKVEGGDQSNPKSKKEKKKSDKRKKDKEKKEKKKAKKSSTKDSESPSQKKKKKKKKTAEQTV</sequence>
<feature type="compositionally biased region" description="Acidic residues" evidence="1">
    <location>
        <begin position="862"/>
        <end position="880"/>
    </location>
</feature>
<dbReference type="GeneTree" id="ENSGT00730000111382"/>